<feature type="transmembrane region" description="Helical" evidence="1">
    <location>
        <begin position="91"/>
        <end position="110"/>
    </location>
</feature>
<accession>A0A7W6RAB9</accession>
<dbReference type="AlphaFoldDB" id="A0A7W6RAB9"/>
<feature type="transmembrane region" description="Helical" evidence="1">
    <location>
        <begin position="117"/>
        <end position="136"/>
    </location>
</feature>
<dbReference type="Pfam" id="PF07331">
    <property type="entry name" value="TctB"/>
    <property type="match status" value="1"/>
</dbReference>
<dbReference type="Proteomes" id="UP000554286">
    <property type="component" value="Unassembled WGS sequence"/>
</dbReference>
<dbReference type="EMBL" id="JACIGK010000001">
    <property type="protein sequence ID" value="MBB4264672.1"/>
    <property type="molecule type" value="Genomic_DNA"/>
</dbReference>
<dbReference type="InterPro" id="IPR009936">
    <property type="entry name" value="DUF1468"/>
</dbReference>
<dbReference type="RefSeq" id="WP_184042295.1">
    <property type="nucleotide sequence ID" value="NZ_JACIGK010000001.1"/>
</dbReference>
<dbReference type="GO" id="GO:0016746">
    <property type="term" value="F:acyltransferase activity"/>
    <property type="evidence" value="ECO:0007669"/>
    <property type="project" value="UniProtKB-KW"/>
</dbReference>
<evidence type="ECO:0000256" key="1">
    <source>
        <dbReference type="SAM" id="Phobius"/>
    </source>
</evidence>
<feature type="transmembrane region" description="Helical" evidence="1">
    <location>
        <begin position="63"/>
        <end position="79"/>
    </location>
</feature>
<name>A0A7W6RAB9_9PROT</name>
<keyword evidence="3" id="KW-0808">Transferase</keyword>
<keyword evidence="3" id="KW-0449">Lipoprotein</keyword>
<keyword evidence="1" id="KW-0812">Transmembrane</keyword>
<feature type="transmembrane region" description="Helical" evidence="1">
    <location>
        <begin position="23"/>
        <end position="42"/>
    </location>
</feature>
<evidence type="ECO:0000313" key="3">
    <source>
        <dbReference type="EMBL" id="MBB4264672.1"/>
    </source>
</evidence>
<reference evidence="3 4" key="1">
    <citation type="submission" date="2020-08" db="EMBL/GenBank/DDBJ databases">
        <title>Genome sequencing of Purple Non-Sulfur Bacteria from various extreme environments.</title>
        <authorList>
            <person name="Mayer M."/>
        </authorList>
    </citation>
    <scope>NUCLEOTIDE SEQUENCE [LARGE SCALE GENOMIC DNA]</scope>
    <source>
        <strain evidence="3 4">JA131</strain>
    </source>
</reference>
<sequence>MGLSDLFEVRIVFDESHLFFPRIIQGLLLAMALVIVVVRGIPTLRAVWAGHRTWPVMDGPFDHLRFFGTLGLTVAYFLLMPPVGEMVPNTGLGFLIVSIPYMAALSVLYLHRRDRRTLLLAMANALIAPVAVWYLLARLLNVTLP</sequence>
<keyword evidence="3" id="KW-0012">Acyltransferase</keyword>
<feature type="domain" description="DUF1468" evidence="2">
    <location>
        <begin position="19"/>
        <end position="145"/>
    </location>
</feature>
<comment type="caution">
    <text evidence="3">The sequence shown here is derived from an EMBL/GenBank/DDBJ whole genome shotgun (WGS) entry which is preliminary data.</text>
</comment>
<organism evidence="3 4">
    <name type="scientific">Roseospira visakhapatnamensis</name>
    <dbReference type="NCBI Taxonomy" id="390880"/>
    <lineage>
        <taxon>Bacteria</taxon>
        <taxon>Pseudomonadati</taxon>
        <taxon>Pseudomonadota</taxon>
        <taxon>Alphaproteobacteria</taxon>
        <taxon>Rhodospirillales</taxon>
        <taxon>Rhodospirillaceae</taxon>
        <taxon>Roseospira</taxon>
    </lineage>
</organism>
<proteinExistence type="predicted"/>
<keyword evidence="4" id="KW-1185">Reference proteome</keyword>
<protein>
    <submittedName>
        <fullName evidence="3">Apolipoprotein N-acyltransferase</fullName>
    </submittedName>
</protein>
<gene>
    <name evidence="3" type="ORF">GGD89_000278</name>
</gene>
<keyword evidence="1" id="KW-0472">Membrane</keyword>
<keyword evidence="1" id="KW-1133">Transmembrane helix</keyword>
<evidence type="ECO:0000259" key="2">
    <source>
        <dbReference type="Pfam" id="PF07331"/>
    </source>
</evidence>
<evidence type="ECO:0000313" key="4">
    <source>
        <dbReference type="Proteomes" id="UP000554286"/>
    </source>
</evidence>